<dbReference type="PANTHER" id="PTHR45626">
    <property type="entry name" value="TRANSCRIPTION TERMINATION FACTOR 2-RELATED"/>
    <property type="match status" value="1"/>
</dbReference>
<evidence type="ECO:0000259" key="7">
    <source>
        <dbReference type="Pfam" id="PF00097"/>
    </source>
</evidence>
<dbReference type="InterPro" id="IPR027417">
    <property type="entry name" value="P-loop_NTPase"/>
</dbReference>
<name>A0AAN8YSW3_9MAGN</name>
<gene>
    <name evidence="8" type="ORF">RJ641_021390</name>
</gene>
<keyword evidence="5" id="KW-0862">Zinc</keyword>
<dbReference type="EMBL" id="JBAMMX010000026">
    <property type="protein sequence ID" value="KAK6914069.1"/>
    <property type="molecule type" value="Genomic_DNA"/>
</dbReference>
<keyword evidence="6" id="KW-0067">ATP-binding</keyword>
<dbReference type="InterPro" id="IPR018957">
    <property type="entry name" value="Znf_C3HC4_RING-type"/>
</dbReference>
<proteinExistence type="predicted"/>
<evidence type="ECO:0000256" key="4">
    <source>
        <dbReference type="ARBA" id="ARBA00022801"/>
    </source>
</evidence>
<keyword evidence="4" id="KW-0378">Hydrolase</keyword>
<reference evidence="8 9" key="1">
    <citation type="submission" date="2023-12" db="EMBL/GenBank/DDBJ databases">
        <title>A high-quality genome assembly for Dillenia turbinata (Dilleniales).</title>
        <authorList>
            <person name="Chanderbali A."/>
        </authorList>
    </citation>
    <scope>NUCLEOTIDE SEQUENCE [LARGE SCALE GENOMIC DNA]</scope>
    <source>
        <strain evidence="8">LSX21</strain>
        <tissue evidence="8">Leaf</tissue>
    </source>
</reference>
<keyword evidence="1" id="KW-0479">Metal-binding</keyword>
<dbReference type="GO" id="GO:0005634">
    <property type="term" value="C:nucleus"/>
    <property type="evidence" value="ECO:0007669"/>
    <property type="project" value="TreeGrafter"/>
</dbReference>
<dbReference type="SUPFAM" id="SSF52540">
    <property type="entry name" value="P-loop containing nucleoside triphosphate hydrolases"/>
    <property type="match status" value="1"/>
</dbReference>
<feature type="domain" description="Zinc finger C3HC4 RING-type" evidence="7">
    <location>
        <begin position="87"/>
        <end position="108"/>
    </location>
</feature>
<keyword evidence="9" id="KW-1185">Reference proteome</keyword>
<dbReference type="InterPro" id="IPR050628">
    <property type="entry name" value="SNF2_RAD54_helicase_TF"/>
</dbReference>
<accession>A0AAN8YSW3</accession>
<dbReference type="Pfam" id="PF00097">
    <property type="entry name" value="zf-C3HC4"/>
    <property type="match status" value="1"/>
</dbReference>
<evidence type="ECO:0000256" key="5">
    <source>
        <dbReference type="ARBA" id="ARBA00022833"/>
    </source>
</evidence>
<dbReference type="GO" id="GO:0008094">
    <property type="term" value="F:ATP-dependent activity, acting on DNA"/>
    <property type="evidence" value="ECO:0007669"/>
    <property type="project" value="TreeGrafter"/>
</dbReference>
<evidence type="ECO:0000256" key="2">
    <source>
        <dbReference type="ARBA" id="ARBA00022741"/>
    </source>
</evidence>
<comment type="caution">
    <text evidence="8">The sequence shown here is derived from an EMBL/GenBank/DDBJ whole genome shotgun (WGS) entry which is preliminary data.</text>
</comment>
<evidence type="ECO:0000256" key="6">
    <source>
        <dbReference type="ARBA" id="ARBA00022840"/>
    </source>
</evidence>
<evidence type="ECO:0000313" key="8">
    <source>
        <dbReference type="EMBL" id="KAK6914069.1"/>
    </source>
</evidence>
<evidence type="ECO:0000313" key="9">
    <source>
        <dbReference type="Proteomes" id="UP001370490"/>
    </source>
</evidence>
<dbReference type="GO" id="GO:0005524">
    <property type="term" value="F:ATP binding"/>
    <property type="evidence" value="ECO:0007669"/>
    <property type="project" value="UniProtKB-KW"/>
</dbReference>
<dbReference type="SUPFAM" id="SSF57850">
    <property type="entry name" value="RING/U-box"/>
    <property type="match status" value="1"/>
</dbReference>
<dbReference type="PANTHER" id="PTHR45626:SF22">
    <property type="entry name" value="DNA REPAIR PROTEIN RAD5"/>
    <property type="match status" value="1"/>
</dbReference>
<sequence length="204" mass="23079">MLRRTKEMMDKEGRPMLALPPTDIKSIECEQSEAERDFHDALLKRSKVQFDQFVAQGKALHDYASIHYRAYVEELVGGIRGDENAGCPICLESADDPVLTPCAHQMCGSVFFQVGGPQPPDYAQFAGSWIRCSGSGEKIIDPWWNPAVKEQAIMRIHCIGQKRTVCVRRFIVKVQARNQRMIAGALSDEEVRTARIEEPKILFR</sequence>
<dbReference type="GO" id="GO:0006281">
    <property type="term" value="P:DNA repair"/>
    <property type="evidence" value="ECO:0007669"/>
    <property type="project" value="TreeGrafter"/>
</dbReference>
<dbReference type="GO" id="GO:0008270">
    <property type="term" value="F:zinc ion binding"/>
    <property type="evidence" value="ECO:0007669"/>
    <property type="project" value="UniProtKB-KW"/>
</dbReference>
<dbReference type="Proteomes" id="UP001370490">
    <property type="component" value="Unassembled WGS sequence"/>
</dbReference>
<evidence type="ECO:0000256" key="1">
    <source>
        <dbReference type="ARBA" id="ARBA00022723"/>
    </source>
</evidence>
<evidence type="ECO:0000256" key="3">
    <source>
        <dbReference type="ARBA" id="ARBA00022771"/>
    </source>
</evidence>
<dbReference type="GO" id="GO:0016787">
    <property type="term" value="F:hydrolase activity"/>
    <property type="evidence" value="ECO:0007669"/>
    <property type="project" value="UniProtKB-KW"/>
</dbReference>
<dbReference type="Gene3D" id="3.40.50.300">
    <property type="entry name" value="P-loop containing nucleotide triphosphate hydrolases"/>
    <property type="match status" value="1"/>
</dbReference>
<dbReference type="InterPro" id="IPR013083">
    <property type="entry name" value="Znf_RING/FYVE/PHD"/>
</dbReference>
<keyword evidence="2" id="KW-0547">Nucleotide-binding</keyword>
<keyword evidence="3" id="KW-0863">Zinc-finger</keyword>
<organism evidence="8 9">
    <name type="scientific">Dillenia turbinata</name>
    <dbReference type="NCBI Taxonomy" id="194707"/>
    <lineage>
        <taxon>Eukaryota</taxon>
        <taxon>Viridiplantae</taxon>
        <taxon>Streptophyta</taxon>
        <taxon>Embryophyta</taxon>
        <taxon>Tracheophyta</taxon>
        <taxon>Spermatophyta</taxon>
        <taxon>Magnoliopsida</taxon>
        <taxon>eudicotyledons</taxon>
        <taxon>Gunneridae</taxon>
        <taxon>Pentapetalae</taxon>
        <taxon>Dilleniales</taxon>
        <taxon>Dilleniaceae</taxon>
        <taxon>Dillenia</taxon>
    </lineage>
</organism>
<dbReference type="AlphaFoldDB" id="A0AAN8YSW3"/>
<protein>
    <submittedName>
        <fullName evidence="8">Zinc finger, C3HC4 RING-type</fullName>
    </submittedName>
</protein>
<dbReference type="Gene3D" id="3.30.40.10">
    <property type="entry name" value="Zinc/RING finger domain, C3HC4 (zinc finger)"/>
    <property type="match status" value="1"/>
</dbReference>